<dbReference type="SUPFAM" id="SSF52172">
    <property type="entry name" value="CheY-like"/>
    <property type="match status" value="1"/>
</dbReference>
<dbReference type="InterPro" id="IPR011006">
    <property type="entry name" value="CheY-like_superfamily"/>
</dbReference>
<dbReference type="EMBL" id="FO203512">
    <property type="protein sequence ID" value="CCK74454.1"/>
    <property type="molecule type" value="Genomic_DNA"/>
</dbReference>
<dbReference type="SMART" id="SM00448">
    <property type="entry name" value="REC"/>
    <property type="match status" value="1"/>
</dbReference>
<evidence type="ECO:0000259" key="2">
    <source>
        <dbReference type="PROSITE" id="PS50110"/>
    </source>
</evidence>
<dbReference type="GO" id="GO:0000160">
    <property type="term" value="P:phosphorelay signal transduction system"/>
    <property type="evidence" value="ECO:0007669"/>
    <property type="project" value="InterPro"/>
</dbReference>
<sequence>MDNKNYKPASILLVEDDDIDAMSVKRAFNRMKIANPIVRAKDGLDALEILKNGGVKQPYLILLDLNMPRMGGLELLDIIRNDPQLESNVIFVLTTSKDDEDKLAAYKHHVAGYIVKEKLDEGFEQLVKMLDHYWRLVELPVI</sequence>
<dbReference type="AlphaFoldDB" id="R4YQU9"/>
<dbReference type="HOGENOM" id="CLU_000445_69_17_6"/>
<feature type="modified residue" description="4-aspartylphosphate" evidence="1">
    <location>
        <position position="64"/>
    </location>
</feature>
<dbReference type="PROSITE" id="PS50110">
    <property type="entry name" value="RESPONSE_REGULATORY"/>
    <property type="match status" value="1"/>
</dbReference>
<organism evidence="3 4">
    <name type="scientific">Oleispira antarctica RB-8</name>
    <dbReference type="NCBI Taxonomy" id="698738"/>
    <lineage>
        <taxon>Bacteria</taxon>
        <taxon>Pseudomonadati</taxon>
        <taxon>Pseudomonadota</taxon>
        <taxon>Gammaproteobacteria</taxon>
        <taxon>Oceanospirillales</taxon>
        <taxon>Oceanospirillaceae</taxon>
        <taxon>Oleispira</taxon>
    </lineage>
</organism>
<dbReference type="KEGG" id="oai:OLEAN_C02780"/>
<gene>
    <name evidence="3" type="ORF">OLEAN_C02780</name>
</gene>
<dbReference type="InterPro" id="IPR001789">
    <property type="entry name" value="Sig_transdc_resp-reg_receiver"/>
</dbReference>
<dbReference type="InterPro" id="IPR052893">
    <property type="entry name" value="TCS_response_regulator"/>
</dbReference>
<dbReference type="OrthoDB" id="9793549at2"/>
<dbReference type="Proteomes" id="UP000032749">
    <property type="component" value="Chromosome"/>
</dbReference>
<proteinExistence type="predicted"/>
<dbReference type="Pfam" id="PF00072">
    <property type="entry name" value="Response_reg"/>
    <property type="match status" value="1"/>
</dbReference>
<protein>
    <submittedName>
        <fullName evidence="3">Response regulator receiver protein</fullName>
    </submittedName>
</protein>
<dbReference type="STRING" id="698738.OLEAN_C02780"/>
<evidence type="ECO:0000313" key="3">
    <source>
        <dbReference type="EMBL" id="CCK74454.1"/>
    </source>
</evidence>
<accession>R4YQU9</accession>
<dbReference type="PANTHER" id="PTHR44520">
    <property type="entry name" value="RESPONSE REGULATOR RCP1-RELATED"/>
    <property type="match status" value="1"/>
</dbReference>
<dbReference type="CDD" id="cd17557">
    <property type="entry name" value="REC_Rcp-like"/>
    <property type="match status" value="1"/>
</dbReference>
<keyword evidence="4" id="KW-1185">Reference proteome</keyword>
<dbReference type="Gene3D" id="3.40.50.2300">
    <property type="match status" value="1"/>
</dbReference>
<evidence type="ECO:0000313" key="4">
    <source>
        <dbReference type="Proteomes" id="UP000032749"/>
    </source>
</evidence>
<feature type="domain" description="Response regulatory" evidence="2">
    <location>
        <begin position="10"/>
        <end position="131"/>
    </location>
</feature>
<dbReference type="PANTHER" id="PTHR44520:SF2">
    <property type="entry name" value="RESPONSE REGULATOR RCP1"/>
    <property type="match status" value="1"/>
</dbReference>
<evidence type="ECO:0000256" key="1">
    <source>
        <dbReference type="PROSITE-ProRule" id="PRU00169"/>
    </source>
</evidence>
<reference evidence="3 4" key="1">
    <citation type="journal article" date="2013" name="Nat. Commun.">
        <title>Genome sequence and functional genomic analysis of the oil-degrading bacterium Oleispira antarctica.</title>
        <authorList>
            <person name="Kube M."/>
            <person name="Chernikova T.N."/>
            <person name="Al-Ramahi Y."/>
            <person name="Beloqui A."/>
            <person name="Lopez-Cortez N."/>
            <person name="Guazzaroni M.E."/>
            <person name="Heipieper H.J."/>
            <person name="Klages S."/>
            <person name="Kotsyurbenko O.R."/>
            <person name="Langer I."/>
            <person name="Nechitaylo T.Y."/>
            <person name="Lunsdorf H."/>
            <person name="Fernandez M."/>
            <person name="Juarez S."/>
            <person name="Ciordia S."/>
            <person name="Singer A."/>
            <person name="Kagan O."/>
            <person name="Egorova O."/>
            <person name="Petit P.A."/>
            <person name="Stogios P."/>
            <person name="Kim Y."/>
            <person name="Tchigvintsev A."/>
            <person name="Flick R."/>
            <person name="Denaro R."/>
            <person name="Genovese M."/>
            <person name="Albar J.P."/>
            <person name="Reva O.N."/>
            <person name="Martinez-Gomariz M."/>
            <person name="Tran H."/>
            <person name="Ferrer M."/>
            <person name="Savchenko A."/>
            <person name="Yakunin A.F."/>
            <person name="Yakimov M.M."/>
            <person name="Golyshina O.V."/>
            <person name="Reinhardt R."/>
            <person name="Golyshin P.N."/>
        </authorList>
    </citation>
    <scope>NUCLEOTIDE SEQUENCE [LARGE SCALE GENOMIC DNA]</scope>
</reference>
<keyword evidence="1" id="KW-0597">Phosphoprotein</keyword>
<dbReference type="PATRIC" id="fig|698738.3.peg.287"/>
<name>R4YQU9_OLEAN</name>